<dbReference type="EMBL" id="LXQA010338755">
    <property type="protein sequence ID" value="MCI45032.1"/>
    <property type="molecule type" value="Genomic_DNA"/>
</dbReference>
<evidence type="ECO:0000313" key="2">
    <source>
        <dbReference type="Proteomes" id="UP000265520"/>
    </source>
</evidence>
<accession>A0A392S991</accession>
<keyword evidence="2" id="KW-1185">Reference proteome</keyword>
<organism evidence="1 2">
    <name type="scientific">Trifolium medium</name>
    <dbReference type="NCBI Taxonomy" id="97028"/>
    <lineage>
        <taxon>Eukaryota</taxon>
        <taxon>Viridiplantae</taxon>
        <taxon>Streptophyta</taxon>
        <taxon>Embryophyta</taxon>
        <taxon>Tracheophyta</taxon>
        <taxon>Spermatophyta</taxon>
        <taxon>Magnoliopsida</taxon>
        <taxon>eudicotyledons</taxon>
        <taxon>Gunneridae</taxon>
        <taxon>Pentapetalae</taxon>
        <taxon>rosids</taxon>
        <taxon>fabids</taxon>
        <taxon>Fabales</taxon>
        <taxon>Fabaceae</taxon>
        <taxon>Papilionoideae</taxon>
        <taxon>50 kb inversion clade</taxon>
        <taxon>NPAAA clade</taxon>
        <taxon>Hologalegina</taxon>
        <taxon>IRL clade</taxon>
        <taxon>Trifolieae</taxon>
        <taxon>Trifolium</taxon>
    </lineage>
</organism>
<feature type="non-terminal residue" evidence="1">
    <location>
        <position position="1"/>
    </location>
</feature>
<comment type="caution">
    <text evidence="1">The sequence shown here is derived from an EMBL/GenBank/DDBJ whole genome shotgun (WGS) entry which is preliminary data.</text>
</comment>
<evidence type="ECO:0000313" key="1">
    <source>
        <dbReference type="EMBL" id="MCI45032.1"/>
    </source>
</evidence>
<dbReference type="Proteomes" id="UP000265520">
    <property type="component" value="Unassembled WGS sequence"/>
</dbReference>
<name>A0A392S991_9FABA</name>
<reference evidence="1 2" key="1">
    <citation type="journal article" date="2018" name="Front. Plant Sci.">
        <title>Red Clover (Trifolium pratense) and Zigzag Clover (T. medium) - A Picture of Genomic Similarities and Differences.</title>
        <authorList>
            <person name="Dluhosova J."/>
            <person name="Istvanek J."/>
            <person name="Nedelnik J."/>
            <person name="Repkova J."/>
        </authorList>
    </citation>
    <scope>NUCLEOTIDE SEQUENCE [LARGE SCALE GENOMIC DNA]</scope>
    <source>
        <strain evidence="2">cv. 10/8</strain>
        <tissue evidence="1">Leaf</tissue>
    </source>
</reference>
<sequence>SIVLAYSSLILEISLAKCRISALDDCMCSPMVCVSCIIIVSKQVA</sequence>
<protein>
    <submittedName>
        <fullName evidence="1">Uncharacterized protein</fullName>
    </submittedName>
</protein>
<proteinExistence type="predicted"/>
<dbReference type="AlphaFoldDB" id="A0A392S991"/>